<keyword evidence="1" id="KW-1133">Transmembrane helix</keyword>
<protein>
    <submittedName>
        <fullName evidence="2">DUF3054 family protein</fullName>
    </submittedName>
</protein>
<dbReference type="Pfam" id="PF11255">
    <property type="entry name" value="DUF3054"/>
    <property type="match status" value="1"/>
</dbReference>
<keyword evidence="3" id="KW-1185">Reference proteome</keyword>
<feature type="transmembrane region" description="Helical" evidence="1">
    <location>
        <begin position="38"/>
        <end position="55"/>
    </location>
</feature>
<evidence type="ECO:0000313" key="3">
    <source>
        <dbReference type="Proteomes" id="UP000291591"/>
    </source>
</evidence>
<evidence type="ECO:0000256" key="1">
    <source>
        <dbReference type="SAM" id="Phobius"/>
    </source>
</evidence>
<dbReference type="EMBL" id="SHKL01000001">
    <property type="protein sequence ID" value="RZT84739.1"/>
    <property type="molecule type" value="Genomic_DNA"/>
</dbReference>
<feature type="transmembrane region" description="Helical" evidence="1">
    <location>
        <begin position="92"/>
        <end position="117"/>
    </location>
</feature>
<dbReference type="AlphaFoldDB" id="A0A4Q7UX88"/>
<feature type="transmembrane region" description="Helical" evidence="1">
    <location>
        <begin position="67"/>
        <end position="86"/>
    </location>
</feature>
<dbReference type="InterPro" id="IPR021414">
    <property type="entry name" value="DUF3054"/>
</dbReference>
<proteinExistence type="predicted"/>
<gene>
    <name evidence="2" type="ORF">EV383_1593</name>
</gene>
<reference evidence="2 3" key="1">
    <citation type="submission" date="2019-02" db="EMBL/GenBank/DDBJ databases">
        <title>Sequencing the genomes of 1000 actinobacteria strains.</title>
        <authorList>
            <person name="Klenk H.-P."/>
        </authorList>
    </citation>
    <scope>NUCLEOTIDE SEQUENCE [LARGE SCALE GENOMIC DNA]</scope>
    <source>
        <strain evidence="2 3">DSM 45779</strain>
    </source>
</reference>
<sequence length="130" mass="13080">MAPARIPALALAADLVAVVVFAAIGRVSHAEADSLLGLLGTAAPFAIGAGAAWVSPWVRAAPASLRAGGLVVAGSVVIGLLLRLGFTGSLPWTFALVTAISLSVLMLGWRGVAMLVARMGVAGERRTPRG</sequence>
<dbReference type="RefSeq" id="WP_130289299.1">
    <property type="nucleotide sequence ID" value="NZ_SHKL01000001.1"/>
</dbReference>
<keyword evidence="1" id="KW-0812">Transmembrane</keyword>
<name>A0A4Q7UX88_PSEST</name>
<keyword evidence="1" id="KW-0472">Membrane</keyword>
<dbReference type="OrthoDB" id="3576469at2"/>
<evidence type="ECO:0000313" key="2">
    <source>
        <dbReference type="EMBL" id="RZT84739.1"/>
    </source>
</evidence>
<accession>A0A4Q7UX88</accession>
<comment type="caution">
    <text evidence="2">The sequence shown here is derived from an EMBL/GenBank/DDBJ whole genome shotgun (WGS) entry which is preliminary data.</text>
</comment>
<dbReference type="Proteomes" id="UP000291591">
    <property type="component" value="Unassembled WGS sequence"/>
</dbReference>
<organism evidence="2 3">
    <name type="scientific">Pseudonocardia sediminis</name>
    <dbReference type="NCBI Taxonomy" id="1397368"/>
    <lineage>
        <taxon>Bacteria</taxon>
        <taxon>Bacillati</taxon>
        <taxon>Actinomycetota</taxon>
        <taxon>Actinomycetes</taxon>
        <taxon>Pseudonocardiales</taxon>
        <taxon>Pseudonocardiaceae</taxon>
        <taxon>Pseudonocardia</taxon>
    </lineage>
</organism>